<gene>
    <name evidence="5" type="ORF">FE257_008120</name>
</gene>
<reference evidence="5" key="1">
    <citation type="journal article" date="2019" name="Beilstein J. Org. Chem.">
        <title>Nanangenines: drimane sesquiterpenoids as the dominant metabolite cohort of a novel Australian fungus, Aspergillus nanangensis.</title>
        <authorList>
            <person name="Lacey H.J."/>
            <person name="Gilchrist C.L.M."/>
            <person name="Crombie A."/>
            <person name="Kalaitzis J.A."/>
            <person name="Vuong D."/>
            <person name="Rutledge P.J."/>
            <person name="Turner P."/>
            <person name="Pitt J.I."/>
            <person name="Lacey E."/>
            <person name="Chooi Y.H."/>
            <person name="Piggott A.M."/>
        </authorList>
    </citation>
    <scope>NUCLEOTIDE SEQUENCE</scope>
    <source>
        <strain evidence="5">MST-FP2251</strain>
    </source>
</reference>
<dbReference type="AlphaFoldDB" id="A0AAD4CM07"/>
<organism evidence="5 6">
    <name type="scientific">Aspergillus nanangensis</name>
    <dbReference type="NCBI Taxonomy" id="2582783"/>
    <lineage>
        <taxon>Eukaryota</taxon>
        <taxon>Fungi</taxon>
        <taxon>Dikarya</taxon>
        <taxon>Ascomycota</taxon>
        <taxon>Pezizomycotina</taxon>
        <taxon>Eurotiomycetes</taxon>
        <taxon>Eurotiomycetidae</taxon>
        <taxon>Eurotiales</taxon>
        <taxon>Aspergillaceae</taxon>
        <taxon>Aspergillus</taxon>
        <taxon>Aspergillus subgen. Circumdati</taxon>
    </lineage>
</organism>
<keyword evidence="3" id="KW-0560">Oxidoreductase</keyword>
<dbReference type="PRINTS" id="PR00080">
    <property type="entry name" value="SDRFAMILY"/>
</dbReference>
<reference evidence="5" key="2">
    <citation type="submission" date="2020-02" db="EMBL/GenBank/DDBJ databases">
        <authorList>
            <person name="Gilchrist C.L.M."/>
            <person name="Chooi Y.-H."/>
        </authorList>
    </citation>
    <scope>NUCLEOTIDE SEQUENCE</scope>
    <source>
        <strain evidence="5">MST-FP2251</strain>
    </source>
</reference>
<dbReference type="GO" id="GO:0004806">
    <property type="term" value="F:triacylglycerol lipase activity"/>
    <property type="evidence" value="ECO:0007669"/>
    <property type="project" value="TreeGrafter"/>
</dbReference>
<dbReference type="InterPro" id="IPR002347">
    <property type="entry name" value="SDR_fam"/>
</dbReference>
<dbReference type="EMBL" id="VCAU01000041">
    <property type="protein sequence ID" value="KAF9888951.1"/>
    <property type="molecule type" value="Genomic_DNA"/>
</dbReference>
<protein>
    <submittedName>
        <fullName evidence="5">Uncharacterized protein</fullName>
    </submittedName>
</protein>
<dbReference type="GO" id="GO:0044550">
    <property type="term" value="P:secondary metabolite biosynthetic process"/>
    <property type="evidence" value="ECO:0007669"/>
    <property type="project" value="UniProtKB-ARBA"/>
</dbReference>
<dbReference type="Proteomes" id="UP001194746">
    <property type="component" value="Unassembled WGS sequence"/>
</dbReference>
<name>A0AAD4CM07_ASPNN</name>
<evidence type="ECO:0000256" key="2">
    <source>
        <dbReference type="ARBA" id="ARBA00022857"/>
    </source>
</evidence>
<dbReference type="GO" id="GO:0006654">
    <property type="term" value="P:phosphatidic acid biosynthetic process"/>
    <property type="evidence" value="ECO:0007669"/>
    <property type="project" value="TreeGrafter"/>
</dbReference>
<dbReference type="Pfam" id="PF00106">
    <property type="entry name" value="adh_short"/>
    <property type="match status" value="1"/>
</dbReference>
<dbReference type="PANTHER" id="PTHR44169:SF6">
    <property type="entry name" value="NADPH-DEPENDENT 1-ACYLDIHYDROXYACETONE PHOSPHATE REDUCTASE"/>
    <property type="match status" value="1"/>
</dbReference>
<comment type="similarity">
    <text evidence="1 4">Belongs to the short-chain dehydrogenases/reductases (SDR) family.</text>
</comment>
<evidence type="ECO:0000256" key="1">
    <source>
        <dbReference type="ARBA" id="ARBA00006484"/>
    </source>
</evidence>
<comment type="caution">
    <text evidence="5">The sequence shown here is derived from an EMBL/GenBank/DDBJ whole genome shotgun (WGS) entry which is preliminary data.</text>
</comment>
<evidence type="ECO:0000256" key="3">
    <source>
        <dbReference type="ARBA" id="ARBA00023002"/>
    </source>
</evidence>
<sequence>MSTYVRKVLITGCSDGGMGAALAIAFHKAGLDVYATARDPTKMRKLASMGINTLAMDVQSESSIAACAAQMSSLDILVNNAGALTSMPIIDINLSDAKELFDLNVWSYIAITQSFLPLLLASPNGMVVNHTSTQVDVVLPFSGIYGASKAAMGMITQTLRLELQPFHIRVVEMRTGFVQTKLVQNFQEGRKLPLPEGSIYSAAKDMLEKSDEKDEGKGPTAEEWARSMTMQLLKNNPAPIIWSGGASGVARLWHWFPLRLCDYVVKRMTGLDVIQRLIQNHRPASKS</sequence>
<dbReference type="Gene3D" id="3.40.50.720">
    <property type="entry name" value="NAD(P)-binding Rossmann-like Domain"/>
    <property type="match status" value="1"/>
</dbReference>
<accession>A0AAD4CM07</accession>
<dbReference type="GO" id="GO:0000140">
    <property type="term" value="F:acylglycerone-phosphate reductase (NADP+) activity"/>
    <property type="evidence" value="ECO:0007669"/>
    <property type="project" value="TreeGrafter"/>
</dbReference>
<dbReference type="GO" id="GO:0005811">
    <property type="term" value="C:lipid droplet"/>
    <property type="evidence" value="ECO:0007669"/>
    <property type="project" value="TreeGrafter"/>
</dbReference>
<dbReference type="PROSITE" id="PS00061">
    <property type="entry name" value="ADH_SHORT"/>
    <property type="match status" value="1"/>
</dbReference>
<dbReference type="GO" id="GO:0019433">
    <property type="term" value="P:triglyceride catabolic process"/>
    <property type="evidence" value="ECO:0007669"/>
    <property type="project" value="TreeGrafter"/>
</dbReference>
<evidence type="ECO:0000256" key="4">
    <source>
        <dbReference type="RuleBase" id="RU000363"/>
    </source>
</evidence>
<keyword evidence="2" id="KW-0521">NADP</keyword>
<dbReference type="PRINTS" id="PR00081">
    <property type="entry name" value="GDHRDH"/>
</dbReference>
<evidence type="ECO:0000313" key="5">
    <source>
        <dbReference type="EMBL" id="KAF9888951.1"/>
    </source>
</evidence>
<dbReference type="InterPro" id="IPR036291">
    <property type="entry name" value="NAD(P)-bd_dom_sf"/>
</dbReference>
<evidence type="ECO:0000313" key="6">
    <source>
        <dbReference type="Proteomes" id="UP001194746"/>
    </source>
</evidence>
<dbReference type="SUPFAM" id="SSF51735">
    <property type="entry name" value="NAD(P)-binding Rossmann-fold domains"/>
    <property type="match status" value="1"/>
</dbReference>
<dbReference type="InterPro" id="IPR020904">
    <property type="entry name" value="Sc_DH/Rdtase_CS"/>
</dbReference>
<dbReference type="GO" id="GO:0005783">
    <property type="term" value="C:endoplasmic reticulum"/>
    <property type="evidence" value="ECO:0007669"/>
    <property type="project" value="TreeGrafter"/>
</dbReference>
<dbReference type="PANTHER" id="PTHR44169">
    <property type="entry name" value="NADPH-DEPENDENT 1-ACYLDIHYDROXYACETONE PHOSPHATE REDUCTASE"/>
    <property type="match status" value="1"/>
</dbReference>
<proteinExistence type="inferred from homology"/>
<keyword evidence="6" id="KW-1185">Reference proteome</keyword>